<feature type="domain" description="Aminoacyl-transfer RNA synthetases class-II family profile" evidence="7">
    <location>
        <begin position="94"/>
        <end position="557"/>
    </location>
</feature>
<reference evidence="8 9" key="1">
    <citation type="submission" date="2015-07" db="EMBL/GenBank/DDBJ databases">
        <title>Draft Genome Sequence of Malassezia furfur CBS1878 and Malassezia pachydermatis CBS1879.</title>
        <authorList>
            <person name="Triana S."/>
            <person name="Ohm R."/>
            <person name="Gonzalez A."/>
            <person name="DeCock H."/>
            <person name="Restrepo S."/>
            <person name="Celis A."/>
        </authorList>
    </citation>
    <scope>NUCLEOTIDE SEQUENCE [LARGE SCALE GENOMIC DNA]</scope>
    <source>
        <strain evidence="8 9">CBS 1879</strain>
    </source>
</reference>
<dbReference type="NCBIfam" id="NF001750">
    <property type="entry name" value="PRK00476.1"/>
    <property type="match status" value="1"/>
</dbReference>
<dbReference type="GeneID" id="28726671"/>
<dbReference type="InterPro" id="IPR002312">
    <property type="entry name" value="Asp/Asn-tRNA-synth_IIb"/>
</dbReference>
<keyword evidence="4" id="KW-0067">ATP-binding</keyword>
<dbReference type="InterPro" id="IPR004115">
    <property type="entry name" value="GAD-like_sf"/>
</dbReference>
<dbReference type="GO" id="GO:0004815">
    <property type="term" value="F:aspartate-tRNA ligase activity"/>
    <property type="evidence" value="ECO:0007669"/>
    <property type="project" value="TreeGrafter"/>
</dbReference>
<name>A0A0M8MTI4_9BASI</name>
<gene>
    <name evidence="8" type="ORF">Malapachy_0267</name>
</gene>
<sequence>MVTDPSLIEALCAVPVESVIHVDGHVRERASGATNAAMKTGQVEVNVEAWSLLNAANATLPFYASQCHDSSTLPKDTLRAKHRYLDLRRAPLRDAIRTRSRMAQAARNFLHDNDFIEIETPILLRSTPEGAREFLVPTRHTPGPQFYALQQSPQQPKQLLMVSGVTDRYFQFAKCFRDEDGRKDRQPEFTQIDIEMSFVRGHGDNDVWRIGGADVRDITQGLVQTMWTAAGHAPLPASFPVYTYEHVMRTYGSDKPDLRFGLPIENLCSAGASHVLDVLIVPRYPHCALTGKQIQALMIDQHGDRVPVEHFKGKKSDPQALAALLCAKSHHMAAMPEAFDAASLADTLASMMERAYAFADDASTVSSQPEDTYHVFVSRRPALLDGGSTVMGDLRLRIADLLSLRSKEPRILWVTEFPLFTHADADKDHLAHGRWSSTHHPFTAPVAADIPKLQKAFLLPPAERDATLATIHGQHYDLVLNGAEIGGGSVRIHDPTLQLCILRDVLALSEEEQQRFSHLLHALECGAPPHAGIALGFDRFMAIACDTTSIRDVMAFPKSGSSVDPLFSTPAPLPMEEQHDQLAIYNLQPTK</sequence>
<dbReference type="InterPro" id="IPR004524">
    <property type="entry name" value="Asp-tRNA-ligase_1"/>
</dbReference>
<dbReference type="Gene3D" id="3.30.930.10">
    <property type="entry name" value="Bira Bifunctional Protein, Domain 2"/>
    <property type="match status" value="1"/>
</dbReference>
<dbReference type="Proteomes" id="UP000037751">
    <property type="component" value="Unassembled WGS sequence"/>
</dbReference>
<dbReference type="PANTHER" id="PTHR22594:SF5">
    <property type="entry name" value="ASPARTATE--TRNA LIGASE, MITOCHONDRIAL"/>
    <property type="match status" value="1"/>
</dbReference>
<dbReference type="SUPFAM" id="SSF55681">
    <property type="entry name" value="Class II aaRS and biotin synthetases"/>
    <property type="match status" value="1"/>
</dbReference>
<evidence type="ECO:0000256" key="2">
    <source>
        <dbReference type="ARBA" id="ARBA00022598"/>
    </source>
</evidence>
<dbReference type="RefSeq" id="XP_017990943.1">
    <property type="nucleotide sequence ID" value="XM_018134796.1"/>
</dbReference>
<dbReference type="Pfam" id="PF00152">
    <property type="entry name" value="tRNA-synt_2"/>
    <property type="match status" value="1"/>
</dbReference>
<dbReference type="InterPro" id="IPR004364">
    <property type="entry name" value="Aa-tRNA-synt_II"/>
</dbReference>
<evidence type="ECO:0000313" key="8">
    <source>
        <dbReference type="EMBL" id="KOS13311.1"/>
    </source>
</evidence>
<evidence type="ECO:0000256" key="5">
    <source>
        <dbReference type="ARBA" id="ARBA00022917"/>
    </source>
</evidence>
<dbReference type="AlphaFoldDB" id="A0A0M8MTI4"/>
<dbReference type="GO" id="GO:0005739">
    <property type="term" value="C:mitochondrion"/>
    <property type="evidence" value="ECO:0007669"/>
    <property type="project" value="TreeGrafter"/>
</dbReference>
<accession>A0A0M8MTI4</accession>
<dbReference type="GO" id="GO:0006422">
    <property type="term" value="P:aspartyl-tRNA aminoacylation"/>
    <property type="evidence" value="ECO:0007669"/>
    <property type="project" value="TreeGrafter"/>
</dbReference>
<dbReference type="PANTHER" id="PTHR22594">
    <property type="entry name" value="ASPARTYL/LYSYL-TRNA SYNTHETASE"/>
    <property type="match status" value="1"/>
</dbReference>
<dbReference type="InterPro" id="IPR006195">
    <property type="entry name" value="aa-tRNA-synth_II"/>
</dbReference>
<organism evidence="8 9">
    <name type="scientific">Malassezia pachydermatis</name>
    <dbReference type="NCBI Taxonomy" id="77020"/>
    <lineage>
        <taxon>Eukaryota</taxon>
        <taxon>Fungi</taxon>
        <taxon>Dikarya</taxon>
        <taxon>Basidiomycota</taxon>
        <taxon>Ustilaginomycotina</taxon>
        <taxon>Malasseziomycetes</taxon>
        <taxon>Malasseziales</taxon>
        <taxon>Malasseziaceae</taxon>
        <taxon>Malassezia</taxon>
    </lineage>
</organism>
<comment type="caution">
    <text evidence="8">The sequence shown here is derived from an EMBL/GenBank/DDBJ whole genome shotgun (WGS) entry which is preliminary data.</text>
</comment>
<dbReference type="NCBIfam" id="TIGR00459">
    <property type="entry name" value="aspS_bact"/>
    <property type="match status" value="1"/>
</dbReference>
<evidence type="ECO:0000256" key="1">
    <source>
        <dbReference type="ARBA" id="ARBA00006303"/>
    </source>
</evidence>
<dbReference type="SUPFAM" id="SSF50249">
    <property type="entry name" value="Nucleic acid-binding proteins"/>
    <property type="match status" value="1"/>
</dbReference>
<keyword evidence="3" id="KW-0547">Nucleotide-binding</keyword>
<dbReference type="OrthoDB" id="439710at2759"/>
<proteinExistence type="inferred from homology"/>
<evidence type="ECO:0000256" key="4">
    <source>
        <dbReference type="ARBA" id="ARBA00022840"/>
    </source>
</evidence>
<keyword evidence="6" id="KW-0030">Aminoacyl-tRNA synthetase</keyword>
<dbReference type="PROSITE" id="PS50862">
    <property type="entry name" value="AA_TRNA_LIGASE_II"/>
    <property type="match status" value="1"/>
</dbReference>
<dbReference type="InterPro" id="IPR012340">
    <property type="entry name" value="NA-bd_OB-fold"/>
</dbReference>
<keyword evidence="9" id="KW-1185">Reference proteome</keyword>
<dbReference type="PRINTS" id="PR01042">
    <property type="entry name" value="TRNASYNTHASP"/>
</dbReference>
<dbReference type="EMBL" id="LGAV01000006">
    <property type="protein sequence ID" value="KOS13311.1"/>
    <property type="molecule type" value="Genomic_DNA"/>
</dbReference>
<protein>
    <submittedName>
        <fullName evidence="8">Aspartate--trna mitochondrial</fullName>
    </submittedName>
</protein>
<dbReference type="STRING" id="77020.A0A0M8MTI4"/>
<evidence type="ECO:0000313" key="9">
    <source>
        <dbReference type="Proteomes" id="UP000037751"/>
    </source>
</evidence>
<dbReference type="InterPro" id="IPR045864">
    <property type="entry name" value="aa-tRNA-synth_II/BPL/LPL"/>
</dbReference>
<dbReference type="GO" id="GO:0005524">
    <property type="term" value="F:ATP binding"/>
    <property type="evidence" value="ECO:0007669"/>
    <property type="project" value="UniProtKB-KW"/>
</dbReference>
<comment type="similarity">
    <text evidence="1">Belongs to the class-II aminoacyl-tRNA synthetase family. Type 1 subfamily.</text>
</comment>
<dbReference type="VEuPathDB" id="FungiDB:Malapachy_0267"/>
<keyword evidence="5" id="KW-0648">Protein biosynthesis</keyword>
<evidence type="ECO:0000256" key="6">
    <source>
        <dbReference type="ARBA" id="ARBA00023146"/>
    </source>
</evidence>
<evidence type="ECO:0000256" key="3">
    <source>
        <dbReference type="ARBA" id="ARBA00022741"/>
    </source>
</evidence>
<keyword evidence="2" id="KW-0436">Ligase</keyword>
<dbReference type="Gene3D" id="2.40.50.140">
    <property type="entry name" value="Nucleic acid-binding proteins"/>
    <property type="match status" value="1"/>
</dbReference>
<dbReference type="Gene3D" id="3.30.1360.30">
    <property type="entry name" value="GAD-like domain"/>
    <property type="match status" value="1"/>
</dbReference>
<evidence type="ECO:0000259" key="7">
    <source>
        <dbReference type="PROSITE" id="PS50862"/>
    </source>
</evidence>